<dbReference type="EMBL" id="JAZAQF010000028">
    <property type="protein sequence ID" value="MFG3816955.1"/>
    <property type="molecule type" value="Genomic_DNA"/>
</dbReference>
<protein>
    <submittedName>
        <fullName evidence="2">Uncharacterized protein</fullName>
    </submittedName>
</protein>
<name>A0ABW7C6Z6_9CYAN</name>
<proteinExistence type="predicted"/>
<comment type="caution">
    <text evidence="2">The sequence shown here is derived from an EMBL/GenBank/DDBJ whole genome shotgun (WGS) entry which is preliminary data.</text>
</comment>
<feature type="region of interest" description="Disordered" evidence="1">
    <location>
        <begin position="1"/>
        <end position="41"/>
    </location>
</feature>
<organism evidence="2 3">
    <name type="scientific">Limnothrix redekei LRLZ20PSL1</name>
    <dbReference type="NCBI Taxonomy" id="3112953"/>
    <lineage>
        <taxon>Bacteria</taxon>
        <taxon>Bacillati</taxon>
        <taxon>Cyanobacteriota</taxon>
        <taxon>Cyanophyceae</taxon>
        <taxon>Pseudanabaenales</taxon>
        <taxon>Pseudanabaenaceae</taxon>
        <taxon>Limnothrix</taxon>
    </lineage>
</organism>
<keyword evidence="3" id="KW-1185">Reference proteome</keyword>
<sequence>MKQHQSSDLQSSDFETDFGASRDDQPNDKPPAPDRPITPSQQHPFFAWRVSPWLTSALVVSTVLAGGLVWVASPPACACGSPLQPTVGSVVRAQQVFYQEHGRFARDGAELQARMGALVSPKLNQQYRIYTSGNTDMAWVMGEHRSPPELTPLRWTQVLVNKPFARNLPSDYQIQLKVNAQGRSNPALQVHHCEIQRQWVGHPPLEPLTLMEMPPRCQVR</sequence>
<feature type="compositionally biased region" description="Polar residues" evidence="1">
    <location>
        <begin position="1"/>
        <end position="13"/>
    </location>
</feature>
<accession>A0ABW7C6Z6</accession>
<evidence type="ECO:0000256" key="1">
    <source>
        <dbReference type="SAM" id="MobiDB-lite"/>
    </source>
</evidence>
<evidence type="ECO:0000313" key="2">
    <source>
        <dbReference type="EMBL" id="MFG3816955.1"/>
    </source>
</evidence>
<gene>
    <name evidence="2" type="ORF">VPK24_04850</name>
</gene>
<evidence type="ECO:0000313" key="3">
    <source>
        <dbReference type="Proteomes" id="UP001604335"/>
    </source>
</evidence>
<dbReference type="RefSeq" id="WP_393010982.1">
    <property type="nucleotide sequence ID" value="NZ_JAZAQF010000028.1"/>
</dbReference>
<dbReference type="Proteomes" id="UP001604335">
    <property type="component" value="Unassembled WGS sequence"/>
</dbReference>
<reference evidence="3" key="1">
    <citation type="journal article" date="2024" name="Algal Res.">
        <title>Biochemical, toxicological and genomic investigation of a high-biomass producing Limnothrix strain isolated from Italian shallow drinking water reservoir.</title>
        <authorList>
            <person name="Simonazzi M."/>
            <person name="Shishido T.K."/>
            <person name="Delbaje E."/>
            <person name="Wahlsten M."/>
            <person name="Fewer D.P."/>
            <person name="Sivonen K."/>
            <person name="Pezzolesi L."/>
            <person name="Pistocchi R."/>
        </authorList>
    </citation>
    <scope>NUCLEOTIDE SEQUENCE [LARGE SCALE GENOMIC DNA]</scope>
    <source>
        <strain evidence="3">LRLZ20PSL1</strain>
    </source>
</reference>